<dbReference type="GO" id="GO:0005975">
    <property type="term" value="P:carbohydrate metabolic process"/>
    <property type="evidence" value="ECO:0007669"/>
    <property type="project" value="InterPro"/>
</dbReference>
<dbReference type="InterPro" id="IPR046372">
    <property type="entry name" value="PARG_cat_C"/>
</dbReference>
<reference evidence="2 3" key="1">
    <citation type="journal article" date="2010" name="Cell">
        <title>The genome of Naegleria gruberi illuminates early eukaryotic versatility.</title>
        <authorList>
            <person name="Fritz-Laylin L.K."/>
            <person name="Prochnik S.E."/>
            <person name="Ginger M.L."/>
            <person name="Dacks J.B."/>
            <person name="Carpenter M.L."/>
            <person name="Field M.C."/>
            <person name="Kuo A."/>
            <person name="Paredez A."/>
            <person name="Chapman J."/>
            <person name="Pham J."/>
            <person name="Shu S."/>
            <person name="Neupane R."/>
            <person name="Cipriano M."/>
            <person name="Mancuso J."/>
            <person name="Tu H."/>
            <person name="Salamov A."/>
            <person name="Lindquist E."/>
            <person name="Shapiro H."/>
            <person name="Lucas S."/>
            <person name="Grigoriev I.V."/>
            <person name="Cande W.Z."/>
            <person name="Fulton C."/>
            <person name="Rokhsar D.S."/>
            <person name="Dawson S.C."/>
        </authorList>
    </citation>
    <scope>NUCLEOTIDE SEQUENCE [LARGE SCALE GENOMIC DNA]</scope>
    <source>
        <strain evidence="2 3">NEG-M</strain>
    </source>
</reference>
<dbReference type="InterPro" id="IPR007724">
    <property type="entry name" value="Poly_GlycHdrlase"/>
</dbReference>
<dbReference type="PANTHER" id="PTHR12837">
    <property type="entry name" value="POLY ADP-RIBOSE GLYCOHYDROLASE"/>
    <property type="match status" value="1"/>
</dbReference>
<keyword evidence="3" id="KW-1185">Reference proteome</keyword>
<dbReference type="InParanoid" id="D2VF45"/>
<dbReference type="VEuPathDB" id="AmoebaDB:NAEGRDRAFT_67496"/>
<evidence type="ECO:0000313" key="3">
    <source>
        <dbReference type="Proteomes" id="UP000006671"/>
    </source>
</evidence>
<dbReference type="GO" id="GO:0004649">
    <property type="term" value="F:poly(ADP-ribose) glycohydrolase activity"/>
    <property type="evidence" value="ECO:0007669"/>
    <property type="project" value="InterPro"/>
</dbReference>
<dbReference type="Proteomes" id="UP000006671">
    <property type="component" value="Unassembled WGS sequence"/>
</dbReference>
<name>D2VF45_NAEGR</name>
<dbReference type="GeneID" id="8848717"/>
<dbReference type="GO" id="GO:0009225">
    <property type="term" value="P:nucleotide-sugar metabolic process"/>
    <property type="evidence" value="ECO:0007669"/>
    <property type="project" value="TreeGrafter"/>
</dbReference>
<dbReference type="RefSeq" id="XP_002677363.1">
    <property type="nucleotide sequence ID" value="XM_002677317.1"/>
</dbReference>
<dbReference type="EMBL" id="GG738867">
    <property type="protein sequence ID" value="EFC44619.1"/>
    <property type="molecule type" value="Genomic_DNA"/>
</dbReference>
<accession>D2VF45</accession>
<dbReference type="GO" id="GO:1990966">
    <property type="term" value="P:ATP generation from poly-ADP-D-ribose"/>
    <property type="evidence" value="ECO:0007669"/>
    <property type="project" value="TreeGrafter"/>
</dbReference>
<dbReference type="AlphaFoldDB" id="D2VF45"/>
<dbReference type="eggNOG" id="ENOG502S38Q">
    <property type="taxonomic scope" value="Eukaryota"/>
</dbReference>
<evidence type="ECO:0000313" key="2">
    <source>
        <dbReference type="EMBL" id="EFC44619.1"/>
    </source>
</evidence>
<organism evidence="3">
    <name type="scientific">Naegleria gruberi</name>
    <name type="common">Amoeba</name>
    <dbReference type="NCBI Taxonomy" id="5762"/>
    <lineage>
        <taxon>Eukaryota</taxon>
        <taxon>Discoba</taxon>
        <taxon>Heterolobosea</taxon>
        <taxon>Tetramitia</taxon>
        <taxon>Eutetramitia</taxon>
        <taxon>Vahlkampfiidae</taxon>
        <taxon>Naegleria</taxon>
    </lineage>
</organism>
<dbReference type="Pfam" id="PF05028">
    <property type="entry name" value="PARG_cat_C"/>
    <property type="match status" value="1"/>
</dbReference>
<sequence length="358" mass="40570">MLSSSSKSSSSSDQRIISFSINKKEIIEKFPPSFFSKNKVFLYSLHSDQLDYEGDLIYSRFKARTRPKAYKKEVAEDQVCEVIVSSDGFKYDEKLKVGEENAKHWYLNFADERLFIAWKGQLFAQDEIQVCEHPILGSLCEYLRKESLNDARYSPITQQTSPTPVLIQNVDRRIAVNVKDYNIYGNNFAKASTDIIEQATTVLDMKTNRKSNILAISAPRGGHGEYKLGEVNFIFDTLYSGFKACCMDTEMYAQDPENPPTVVIHTGNFGCGAFGNNRELIAILQILAARMAGIKYLYYHAFSEEGVKSVKKAIKVIDEEFDLVCKDPSDIEGNLVSLNKLFDMILQKGYKWGFSDGN</sequence>
<dbReference type="PANTHER" id="PTHR12837:SF0">
    <property type="entry name" value="POLY(ADP-RIBOSE) GLYCOHYDROLASE"/>
    <property type="match status" value="1"/>
</dbReference>
<dbReference type="KEGG" id="ngr:NAEGRDRAFT_67496"/>
<dbReference type="GO" id="GO:0005737">
    <property type="term" value="C:cytoplasm"/>
    <property type="evidence" value="ECO:0007669"/>
    <property type="project" value="TreeGrafter"/>
</dbReference>
<dbReference type="GO" id="GO:0006282">
    <property type="term" value="P:regulation of DNA repair"/>
    <property type="evidence" value="ECO:0007669"/>
    <property type="project" value="InterPro"/>
</dbReference>
<dbReference type="OrthoDB" id="1937899at2759"/>
<dbReference type="OMA" id="EMQVAEH"/>
<dbReference type="GO" id="GO:0005634">
    <property type="term" value="C:nucleus"/>
    <property type="evidence" value="ECO:0007669"/>
    <property type="project" value="TreeGrafter"/>
</dbReference>
<feature type="domain" description="PARG catalytic Macro" evidence="1">
    <location>
        <begin position="179"/>
        <end position="306"/>
    </location>
</feature>
<proteinExistence type="predicted"/>
<gene>
    <name evidence="2" type="ORF">NAEGRDRAFT_67496</name>
</gene>
<protein>
    <submittedName>
        <fullName evidence="2">Predicted protein</fullName>
    </submittedName>
</protein>
<evidence type="ECO:0000259" key="1">
    <source>
        <dbReference type="Pfam" id="PF05028"/>
    </source>
</evidence>